<organism evidence="2 3">
    <name type="scientific">Cinara cedri</name>
    <dbReference type="NCBI Taxonomy" id="506608"/>
    <lineage>
        <taxon>Eukaryota</taxon>
        <taxon>Metazoa</taxon>
        <taxon>Ecdysozoa</taxon>
        <taxon>Arthropoda</taxon>
        <taxon>Hexapoda</taxon>
        <taxon>Insecta</taxon>
        <taxon>Pterygota</taxon>
        <taxon>Neoptera</taxon>
        <taxon>Paraneoptera</taxon>
        <taxon>Hemiptera</taxon>
        <taxon>Sternorrhyncha</taxon>
        <taxon>Aphidomorpha</taxon>
        <taxon>Aphidoidea</taxon>
        <taxon>Aphididae</taxon>
        <taxon>Lachninae</taxon>
        <taxon>Cinara</taxon>
    </lineage>
</organism>
<evidence type="ECO:0000313" key="3">
    <source>
        <dbReference type="Proteomes" id="UP000325440"/>
    </source>
</evidence>
<name>A0A5E4MKQ6_9HEMI</name>
<protein>
    <submittedName>
        <fullName evidence="2">Uncharacterized protein</fullName>
    </submittedName>
</protein>
<proteinExistence type="predicted"/>
<feature type="region of interest" description="Disordered" evidence="1">
    <location>
        <begin position="34"/>
        <end position="77"/>
    </location>
</feature>
<gene>
    <name evidence="2" type="ORF">CINCED_3A008292</name>
</gene>
<dbReference type="AlphaFoldDB" id="A0A5E4MKQ6"/>
<reference evidence="2 3" key="1">
    <citation type="submission" date="2019-08" db="EMBL/GenBank/DDBJ databases">
        <authorList>
            <person name="Alioto T."/>
            <person name="Alioto T."/>
            <person name="Gomez Garrido J."/>
        </authorList>
    </citation>
    <scope>NUCLEOTIDE SEQUENCE [LARGE SCALE GENOMIC DNA]</scope>
</reference>
<sequence>MAVIMRIWKNAQIRENMTEVKPAQQIVWRNKDCSGRNRSKRKSVWEVNSEKSRKKRIDEIHNETERDTIRGKDRLGP</sequence>
<feature type="compositionally biased region" description="Basic and acidic residues" evidence="1">
    <location>
        <begin position="48"/>
        <end position="77"/>
    </location>
</feature>
<dbReference type="EMBL" id="CABPRJ010000952">
    <property type="protein sequence ID" value="VVC31987.1"/>
    <property type="molecule type" value="Genomic_DNA"/>
</dbReference>
<evidence type="ECO:0000313" key="2">
    <source>
        <dbReference type="EMBL" id="VVC31987.1"/>
    </source>
</evidence>
<keyword evidence="3" id="KW-1185">Reference proteome</keyword>
<dbReference type="Proteomes" id="UP000325440">
    <property type="component" value="Unassembled WGS sequence"/>
</dbReference>
<accession>A0A5E4MKQ6</accession>
<evidence type="ECO:0000256" key="1">
    <source>
        <dbReference type="SAM" id="MobiDB-lite"/>
    </source>
</evidence>